<dbReference type="Proteomes" id="UP000048948">
    <property type="component" value="Unassembled WGS sequence"/>
</dbReference>
<evidence type="ECO:0000313" key="2">
    <source>
        <dbReference type="Proteomes" id="UP000048948"/>
    </source>
</evidence>
<reference evidence="1 2" key="1">
    <citation type="submission" date="2015-03" db="EMBL/GenBank/DDBJ databases">
        <authorList>
            <consortium name="Pathogen Informatics"/>
        </authorList>
    </citation>
    <scope>NUCLEOTIDE SEQUENCE [LARGE SCALE GENOMIC DNA]</scope>
    <source>
        <strain evidence="1 2">Bir 172</strain>
    </source>
</reference>
<dbReference type="EMBL" id="CNGE01001361">
    <property type="protein sequence ID" value="CKU05672.1"/>
    <property type="molecule type" value="Genomic_DNA"/>
</dbReference>
<gene>
    <name evidence="1" type="ORF">ERS027646_04431</name>
</gene>
<dbReference type="AlphaFoldDB" id="A0A655AWC4"/>
<accession>A0A655AWC4</accession>
<name>A0A655AWC4_MYCTX</name>
<protein>
    <submittedName>
        <fullName evidence="1">Uncharacterized protein</fullName>
    </submittedName>
</protein>
<organism evidence="1 2">
    <name type="scientific">Mycobacterium tuberculosis</name>
    <dbReference type="NCBI Taxonomy" id="1773"/>
    <lineage>
        <taxon>Bacteria</taxon>
        <taxon>Bacillati</taxon>
        <taxon>Actinomycetota</taxon>
        <taxon>Actinomycetes</taxon>
        <taxon>Mycobacteriales</taxon>
        <taxon>Mycobacteriaceae</taxon>
        <taxon>Mycobacterium</taxon>
        <taxon>Mycobacterium tuberculosis complex</taxon>
    </lineage>
</organism>
<proteinExistence type="predicted"/>
<evidence type="ECO:0000313" key="1">
    <source>
        <dbReference type="EMBL" id="CKU05672.1"/>
    </source>
</evidence>
<sequence length="77" mass="7651">MSCPVGGEFDHPAVYSSGAVSPIARASATNIPVTIPGIAVFSTILRSAQPAGNPSASAASRYDVGTWASADSVALAM</sequence>